<evidence type="ECO:0000313" key="1">
    <source>
        <dbReference type="EMBL" id="QKJ66240.1"/>
    </source>
</evidence>
<gene>
    <name evidence="1" type="ORF">HQN60_05650</name>
</gene>
<proteinExistence type="predicted"/>
<protein>
    <submittedName>
        <fullName evidence="1">Uncharacterized protein</fullName>
    </submittedName>
</protein>
<keyword evidence="2" id="KW-1185">Reference proteome</keyword>
<dbReference type="KEGG" id="dee:HQN60_05650"/>
<accession>A0A6M8SS16</accession>
<sequence>MIEESVFLFRVRLFERRENDLFDRASREEVLIKSVSNKNLTFFSFGSEWRFGNFEKINDDWCFFRVGKTHQEKNEKYESGEYSEATVDIGFSSKIIMNVKTGVMAVFQNRNLADNTNIIAKRIGDLINFSEIAAFNGYDVVVKQIFDTKNFIELINSSEKIHAITITCRQRNHPDIGMFFHEQLEEGVEIFNGEEAKTTISGNDLAKEPILEALKSTAQTGDTVSVKMKLPNQRRSTWRSFEKKYPAKIILPESASNTESITEIVNCYNGIGNEN</sequence>
<evidence type="ECO:0000313" key="2">
    <source>
        <dbReference type="Proteomes" id="UP000504844"/>
    </source>
</evidence>
<dbReference type="Proteomes" id="UP000504844">
    <property type="component" value="Chromosome"/>
</dbReference>
<dbReference type="RefSeq" id="WP_173532744.1">
    <property type="nucleotide sequence ID" value="NZ_CP054143.1"/>
</dbReference>
<name>A0A6M8SS16_9NEIS</name>
<reference evidence="1 2" key="1">
    <citation type="submission" date="2020-05" db="EMBL/GenBank/DDBJ databases">
        <title>Complete genome sequence of Deefgea sp. D17.</title>
        <authorList>
            <person name="Bae J.-W."/>
            <person name="Han J.E."/>
        </authorList>
    </citation>
    <scope>NUCLEOTIDE SEQUENCE [LARGE SCALE GENOMIC DNA]</scope>
    <source>
        <strain evidence="1 2">D17</strain>
    </source>
</reference>
<dbReference type="EMBL" id="CP054143">
    <property type="protein sequence ID" value="QKJ66240.1"/>
    <property type="molecule type" value="Genomic_DNA"/>
</dbReference>
<dbReference type="AlphaFoldDB" id="A0A6M8SS16"/>
<organism evidence="1 2">
    <name type="scientific">Deefgea piscis</name>
    <dbReference type="NCBI Taxonomy" id="2739061"/>
    <lineage>
        <taxon>Bacteria</taxon>
        <taxon>Pseudomonadati</taxon>
        <taxon>Pseudomonadota</taxon>
        <taxon>Betaproteobacteria</taxon>
        <taxon>Neisseriales</taxon>
        <taxon>Chitinibacteraceae</taxon>
        <taxon>Deefgea</taxon>
    </lineage>
</organism>